<name>A0A6P1P249_9BACT</name>
<dbReference type="Proteomes" id="UP000464214">
    <property type="component" value="Chromosome"/>
</dbReference>
<dbReference type="KEGG" id="nib:GU926_13910"/>
<dbReference type="RefSeq" id="WP_160692901.1">
    <property type="nucleotide sequence ID" value="NZ_CP047897.1"/>
</dbReference>
<sequence>MKRFNSIFMLLVAVFFSVTLTSCPGGGDDDEDLAGNCTEELRQAYLKVSDTAQAWAAANGSAATCAPYKDAVVNLIAKAKQCGTAAEVQQGEQLLTTLKQLCP</sequence>
<evidence type="ECO:0000256" key="1">
    <source>
        <dbReference type="SAM" id="SignalP"/>
    </source>
</evidence>
<evidence type="ECO:0008006" key="4">
    <source>
        <dbReference type="Google" id="ProtNLM"/>
    </source>
</evidence>
<reference evidence="2 3" key="1">
    <citation type="submission" date="2020-01" db="EMBL/GenBank/DDBJ databases">
        <authorList>
            <person name="Kim M."/>
        </authorList>
    </citation>
    <scope>NUCLEOTIDE SEQUENCE [LARGE SCALE GENOMIC DNA]</scope>
    <source>
        <strain evidence="2 3">BT10</strain>
    </source>
</reference>
<dbReference type="AlphaFoldDB" id="A0A6P1P249"/>
<dbReference type="PROSITE" id="PS51257">
    <property type="entry name" value="PROKAR_LIPOPROTEIN"/>
    <property type="match status" value="1"/>
</dbReference>
<proteinExistence type="predicted"/>
<protein>
    <recommendedName>
        <fullName evidence="4">Lipoprotein</fullName>
    </recommendedName>
</protein>
<gene>
    <name evidence="2" type="ORF">GU926_13910</name>
</gene>
<keyword evidence="3" id="KW-1185">Reference proteome</keyword>
<keyword evidence="1" id="KW-0732">Signal</keyword>
<evidence type="ECO:0000313" key="3">
    <source>
        <dbReference type="Proteomes" id="UP000464214"/>
    </source>
</evidence>
<dbReference type="EMBL" id="CP047897">
    <property type="protein sequence ID" value="QHL88469.1"/>
    <property type="molecule type" value="Genomic_DNA"/>
</dbReference>
<organism evidence="2 3">
    <name type="scientific">Nibribacter ruber</name>
    <dbReference type="NCBI Taxonomy" id="2698458"/>
    <lineage>
        <taxon>Bacteria</taxon>
        <taxon>Pseudomonadati</taxon>
        <taxon>Bacteroidota</taxon>
        <taxon>Cytophagia</taxon>
        <taxon>Cytophagales</taxon>
        <taxon>Hymenobacteraceae</taxon>
        <taxon>Nibribacter</taxon>
    </lineage>
</organism>
<evidence type="ECO:0000313" key="2">
    <source>
        <dbReference type="EMBL" id="QHL88469.1"/>
    </source>
</evidence>
<accession>A0A6P1P249</accession>
<feature type="chain" id="PRO_5026866662" description="Lipoprotein" evidence="1">
    <location>
        <begin position="22"/>
        <end position="103"/>
    </location>
</feature>
<feature type="signal peptide" evidence="1">
    <location>
        <begin position="1"/>
        <end position="21"/>
    </location>
</feature>